<dbReference type="InterPro" id="IPR050701">
    <property type="entry name" value="Histone_Mod_Regulator"/>
</dbReference>
<feature type="compositionally biased region" description="Gly residues" evidence="4">
    <location>
        <begin position="55"/>
        <end position="65"/>
    </location>
</feature>
<reference evidence="7" key="1">
    <citation type="submission" date="2007-07" db="EMBL/GenBank/DDBJ databases">
        <title>PCAP assembly of the Caenorhabditis remanei genome.</title>
        <authorList>
            <consortium name="The Caenorhabditis remanei Sequencing Consortium"/>
            <person name="Wilson R.K."/>
        </authorList>
    </citation>
    <scope>NUCLEOTIDE SEQUENCE [LARGE SCALE GENOMIC DNA]</scope>
    <source>
        <strain evidence="7">PB4641</strain>
    </source>
</reference>
<dbReference type="InParanoid" id="E3NN39"/>
<sequence>MALSVCIMSERRERQKRKTNFFQYNHLSTVKTPRREKSTVNYSTSRPAHLDLSGMKGGRSGGGGVSFDPTEIDVDDDESVSDRTQHVMGEFEGKVVSMVEMCSTSQEPLEQRQKRWRSTTQFPSIYHSQRVKTPRRERSTINSSTSRPAHLDLSGMKGGRSGGGGVSFDPTEIDVDDDESVSDRTQHVMGEFEGKVVSMVEMCSTSQEPLEQRQKRWRSTSQEAKIAKFKKYYQPQISKKLLAFMKEPFGIGNNYFKFPAGSRFGFPLGEFPELKYDFYKIIRMNDEKGVDYIADEYDLKWMELMNKDQHYNGNEMYSVAIFEHWMDRLEKMSIWKPKEHLKLKDENGRELDDVCNICLDGDTSNCNQIVYCDRCNLTVHQDCYGIPFIPDFKLIGK</sequence>
<keyword evidence="8" id="KW-1185">Reference proteome</keyword>
<feature type="region of interest" description="Disordered" evidence="4">
    <location>
        <begin position="127"/>
        <end position="181"/>
    </location>
</feature>
<feature type="compositionally biased region" description="Acidic residues" evidence="4">
    <location>
        <begin position="70"/>
        <end position="79"/>
    </location>
</feature>
<name>E3NN39_CAERE</name>
<dbReference type="InterPro" id="IPR019542">
    <property type="entry name" value="Enhancer_polycomb-like_N"/>
</dbReference>
<evidence type="ECO:0000313" key="8">
    <source>
        <dbReference type="Proteomes" id="UP000008281"/>
    </source>
</evidence>
<keyword evidence="2" id="KW-0863">Zinc-finger</keyword>
<feature type="domain" description="PHD-type" evidence="6">
    <location>
        <begin position="366"/>
        <end position="392"/>
    </location>
</feature>
<dbReference type="InterPro" id="IPR019787">
    <property type="entry name" value="Znf_PHD-finger"/>
</dbReference>
<dbReference type="AlphaFoldDB" id="E3NN39"/>
<evidence type="ECO:0000256" key="2">
    <source>
        <dbReference type="ARBA" id="ARBA00022771"/>
    </source>
</evidence>
<feature type="region of interest" description="Disordered" evidence="4">
    <location>
        <begin position="33"/>
        <end position="80"/>
    </location>
</feature>
<dbReference type="OrthoDB" id="20839at2759"/>
<dbReference type="Proteomes" id="UP000008281">
    <property type="component" value="Unassembled WGS sequence"/>
</dbReference>
<dbReference type="Pfam" id="PF13831">
    <property type="entry name" value="PHD_2"/>
    <property type="match status" value="1"/>
</dbReference>
<feature type="compositionally biased region" description="Acidic residues" evidence="4">
    <location>
        <begin position="171"/>
        <end position="180"/>
    </location>
</feature>
<evidence type="ECO:0000256" key="4">
    <source>
        <dbReference type="SAM" id="MobiDB-lite"/>
    </source>
</evidence>
<dbReference type="GO" id="GO:0006357">
    <property type="term" value="P:regulation of transcription by RNA polymerase II"/>
    <property type="evidence" value="ECO:0007669"/>
    <property type="project" value="TreeGrafter"/>
</dbReference>
<dbReference type="HOGENOM" id="CLU_694924_0_0_1"/>
<evidence type="ECO:0000259" key="5">
    <source>
        <dbReference type="Pfam" id="PF10513"/>
    </source>
</evidence>
<dbReference type="Pfam" id="PF10513">
    <property type="entry name" value="EPL1"/>
    <property type="match status" value="1"/>
</dbReference>
<evidence type="ECO:0000313" key="7">
    <source>
        <dbReference type="EMBL" id="EFP10048.1"/>
    </source>
</evidence>
<dbReference type="STRING" id="31234.E3NN39"/>
<dbReference type="InterPro" id="IPR013083">
    <property type="entry name" value="Znf_RING/FYVE/PHD"/>
</dbReference>
<proteinExistence type="predicted"/>
<feature type="compositionally biased region" description="Gly residues" evidence="4">
    <location>
        <begin position="156"/>
        <end position="166"/>
    </location>
</feature>
<dbReference type="CDD" id="cd15492">
    <property type="entry name" value="PHD_BRPF_JADE_like"/>
    <property type="match status" value="1"/>
</dbReference>
<gene>
    <name evidence="7" type="ORF">CRE_14382</name>
</gene>
<dbReference type="GO" id="GO:0008270">
    <property type="term" value="F:zinc ion binding"/>
    <property type="evidence" value="ECO:0007669"/>
    <property type="project" value="UniProtKB-KW"/>
</dbReference>
<dbReference type="InterPro" id="IPR011011">
    <property type="entry name" value="Znf_FYVE_PHD"/>
</dbReference>
<evidence type="ECO:0000256" key="3">
    <source>
        <dbReference type="ARBA" id="ARBA00022833"/>
    </source>
</evidence>
<keyword evidence="3" id="KW-0862">Zinc</keyword>
<evidence type="ECO:0000259" key="6">
    <source>
        <dbReference type="Pfam" id="PF13831"/>
    </source>
</evidence>
<dbReference type="PANTHER" id="PTHR13793:SF107">
    <property type="entry name" value="BROMODOMAIN-CONTAINING PROTEIN HOMOLOG"/>
    <property type="match status" value="1"/>
</dbReference>
<feature type="domain" description="Enhancer of polycomb-like N-terminal" evidence="5">
    <location>
        <begin position="203"/>
        <end position="331"/>
    </location>
</feature>
<dbReference type="eggNOG" id="KOG0955">
    <property type="taxonomic scope" value="Eukaryota"/>
</dbReference>
<keyword evidence="1" id="KW-0479">Metal-binding</keyword>
<accession>E3NN39</accession>
<dbReference type="EMBL" id="DS269149">
    <property type="protein sequence ID" value="EFP10048.1"/>
    <property type="molecule type" value="Genomic_DNA"/>
</dbReference>
<protein>
    <submittedName>
        <fullName evidence="7">Uncharacterized protein</fullName>
    </submittedName>
</protein>
<organism evidence="8">
    <name type="scientific">Caenorhabditis remanei</name>
    <name type="common">Caenorhabditis vulgaris</name>
    <dbReference type="NCBI Taxonomy" id="31234"/>
    <lineage>
        <taxon>Eukaryota</taxon>
        <taxon>Metazoa</taxon>
        <taxon>Ecdysozoa</taxon>
        <taxon>Nematoda</taxon>
        <taxon>Chromadorea</taxon>
        <taxon>Rhabditida</taxon>
        <taxon>Rhabditina</taxon>
        <taxon>Rhabditomorpha</taxon>
        <taxon>Rhabditoidea</taxon>
        <taxon>Rhabditidae</taxon>
        <taxon>Peloderinae</taxon>
        <taxon>Caenorhabditis</taxon>
    </lineage>
</organism>
<dbReference type="SUPFAM" id="SSF57903">
    <property type="entry name" value="FYVE/PHD zinc finger"/>
    <property type="match status" value="1"/>
</dbReference>
<dbReference type="Gene3D" id="3.30.40.10">
    <property type="entry name" value="Zinc/RING finger domain, C3HC4 (zinc finger)"/>
    <property type="match status" value="1"/>
</dbReference>
<evidence type="ECO:0000256" key="1">
    <source>
        <dbReference type="ARBA" id="ARBA00022723"/>
    </source>
</evidence>
<dbReference type="PANTHER" id="PTHR13793">
    <property type="entry name" value="PHD FINGER PROTEINS"/>
    <property type="match status" value="1"/>
</dbReference>